<evidence type="ECO:0000313" key="5">
    <source>
        <dbReference type="EMBL" id="MFC7318925.1"/>
    </source>
</evidence>
<sequence>MTTERPLRAEREDISRIGREMREKGLTKGSGGNVSARSGDRVAVSPSGIPYEDITPETVPITDLNGTLRDGERDPSSETPMHVLIYAGRPDVGGIVHTHSPYASTFASLGEPIRASHYLIAFAGKEVPVAGYEPPGTEALGELAVNALGHDHDACLLQNHGVIAVGEDADAALETAEMVEFVAQIHYQASAIGDPVIMADDDLEYLVDMFGSYRQQSE</sequence>
<dbReference type="InterPro" id="IPR036409">
    <property type="entry name" value="Aldolase_II/adducin_N_sf"/>
</dbReference>
<evidence type="ECO:0000256" key="2">
    <source>
        <dbReference type="ARBA" id="ARBA00023239"/>
    </source>
</evidence>
<evidence type="ECO:0000256" key="1">
    <source>
        <dbReference type="ARBA" id="ARBA00022723"/>
    </source>
</evidence>
<dbReference type="EMBL" id="JBHTBF010000003">
    <property type="protein sequence ID" value="MFC7318925.1"/>
    <property type="molecule type" value="Genomic_DNA"/>
</dbReference>
<dbReference type="Proteomes" id="UP001596547">
    <property type="component" value="Unassembled WGS sequence"/>
</dbReference>
<evidence type="ECO:0000313" key="6">
    <source>
        <dbReference type="Proteomes" id="UP001596547"/>
    </source>
</evidence>
<dbReference type="InterPro" id="IPR050197">
    <property type="entry name" value="Aldolase_class_II_sugar_metab"/>
</dbReference>
<feature type="domain" description="Class II aldolase/adducin N-terminal" evidence="4">
    <location>
        <begin position="12"/>
        <end position="187"/>
    </location>
</feature>
<evidence type="ECO:0000256" key="3">
    <source>
        <dbReference type="SAM" id="MobiDB-lite"/>
    </source>
</evidence>
<dbReference type="SUPFAM" id="SSF53639">
    <property type="entry name" value="AraD/HMP-PK domain-like"/>
    <property type="match status" value="1"/>
</dbReference>
<dbReference type="Pfam" id="PF00596">
    <property type="entry name" value="Aldolase_II"/>
    <property type="match status" value="1"/>
</dbReference>
<reference evidence="5 6" key="1">
    <citation type="journal article" date="2019" name="Int. J. Syst. Evol. Microbiol.">
        <title>The Global Catalogue of Microorganisms (GCM) 10K type strain sequencing project: providing services to taxonomists for standard genome sequencing and annotation.</title>
        <authorList>
            <consortium name="The Broad Institute Genomics Platform"/>
            <consortium name="The Broad Institute Genome Sequencing Center for Infectious Disease"/>
            <person name="Wu L."/>
            <person name="Ma J."/>
        </authorList>
    </citation>
    <scope>NUCLEOTIDE SEQUENCE [LARGE SCALE GENOMIC DNA]</scope>
    <source>
        <strain evidence="5 6">PSR21</strain>
    </source>
</reference>
<name>A0ABD6AEH8_9EURY</name>
<keyword evidence="2" id="KW-0456">Lyase</keyword>
<protein>
    <submittedName>
        <fullName evidence="5">Class II aldolase/adducin family protein</fullName>
    </submittedName>
</protein>
<dbReference type="PANTHER" id="PTHR22789">
    <property type="entry name" value="FUCULOSE PHOSPHATE ALDOLASE"/>
    <property type="match status" value="1"/>
</dbReference>
<dbReference type="GeneID" id="79317889"/>
<keyword evidence="6" id="KW-1185">Reference proteome</keyword>
<dbReference type="PANTHER" id="PTHR22789:SF0">
    <property type="entry name" value="3-OXO-TETRONATE 4-PHOSPHATE DECARBOXYLASE-RELATED"/>
    <property type="match status" value="1"/>
</dbReference>
<dbReference type="RefSeq" id="WP_276306233.1">
    <property type="nucleotide sequence ID" value="NZ_CP119993.1"/>
</dbReference>
<dbReference type="Gene3D" id="3.40.225.10">
    <property type="entry name" value="Class II aldolase/adducin N-terminal domain"/>
    <property type="match status" value="1"/>
</dbReference>
<dbReference type="GO" id="GO:0046872">
    <property type="term" value="F:metal ion binding"/>
    <property type="evidence" value="ECO:0007669"/>
    <property type="project" value="UniProtKB-KW"/>
</dbReference>
<proteinExistence type="predicted"/>
<accession>A0ABD6AEH8</accession>
<organism evidence="5 6">
    <name type="scientific">Halomarina halobia</name>
    <dbReference type="NCBI Taxonomy" id="3033386"/>
    <lineage>
        <taxon>Archaea</taxon>
        <taxon>Methanobacteriati</taxon>
        <taxon>Methanobacteriota</taxon>
        <taxon>Stenosarchaea group</taxon>
        <taxon>Halobacteria</taxon>
        <taxon>Halobacteriales</taxon>
        <taxon>Natronomonadaceae</taxon>
        <taxon>Halomarina</taxon>
    </lineage>
</organism>
<dbReference type="AlphaFoldDB" id="A0ABD6AEH8"/>
<feature type="region of interest" description="Disordered" evidence="3">
    <location>
        <begin position="1"/>
        <end position="77"/>
    </location>
</feature>
<keyword evidence="1" id="KW-0479">Metal-binding</keyword>
<dbReference type="InterPro" id="IPR001303">
    <property type="entry name" value="Aldolase_II/adducin_N"/>
</dbReference>
<dbReference type="GO" id="GO:0016829">
    <property type="term" value="F:lyase activity"/>
    <property type="evidence" value="ECO:0007669"/>
    <property type="project" value="UniProtKB-KW"/>
</dbReference>
<feature type="compositionally biased region" description="Basic and acidic residues" evidence="3">
    <location>
        <begin position="1"/>
        <end position="26"/>
    </location>
</feature>
<evidence type="ECO:0000259" key="4">
    <source>
        <dbReference type="SMART" id="SM01007"/>
    </source>
</evidence>
<comment type="caution">
    <text evidence="5">The sequence shown here is derived from an EMBL/GenBank/DDBJ whole genome shotgun (WGS) entry which is preliminary data.</text>
</comment>
<dbReference type="SMART" id="SM01007">
    <property type="entry name" value="Aldolase_II"/>
    <property type="match status" value="1"/>
</dbReference>
<gene>
    <name evidence="5" type="ORF">ACFQPE_19300</name>
</gene>